<dbReference type="EMBL" id="MLJW01004347">
    <property type="protein sequence ID" value="OIQ70136.1"/>
    <property type="molecule type" value="Genomic_DNA"/>
</dbReference>
<protein>
    <submittedName>
        <fullName evidence="1">Uncharacterized protein</fullName>
    </submittedName>
</protein>
<sequence>MDDFALETRQVTNEAFFAFGISLNSTGGRAAEWVEMLHFCQLAAQQGLHTLVKSLVYDSSAALCTIELFEESLWMTEQGAALRDCAAQSLTQSQWDGTVYHGAALLDDCDF</sequence>
<accession>A0A1J5PH81</accession>
<evidence type="ECO:0000313" key="1">
    <source>
        <dbReference type="EMBL" id="OIQ70136.1"/>
    </source>
</evidence>
<name>A0A1J5PH81_9ZZZZ</name>
<comment type="caution">
    <text evidence="1">The sequence shown here is derived from an EMBL/GenBank/DDBJ whole genome shotgun (WGS) entry which is preliminary data.</text>
</comment>
<reference evidence="1" key="1">
    <citation type="submission" date="2016-10" db="EMBL/GenBank/DDBJ databases">
        <title>Sequence of Gallionella enrichment culture.</title>
        <authorList>
            <person name="Poehlein A."/>
            <person name="Muehling M."/>
            <person name="Daniel R."/>
        </authorList>
    </citation>
    <scope>NUCLEOTIDE SEQUENCE</scope>
</reference>
<proteinExistence type="predicted"/>
<dbReference type="AlphaFoldDB" id="A0A1J5PH81"/>
<gene>
    <name evidence="1" type="ORF">GALL_482550</name>
</gene>
<organism evidence="1">
    <name type="scientific">mine drainage metagenome</name>
    <dbReference type="NCBI Taxonomy" id="410659"/>
    <lineage>
        <taxon>unclassified sequences</taxon>
        <taxon>metagenomes</taxon>
        <taxon>ecological metagenomes</taxon>
    </lineage>
</organism>